<evidence type="ECO:0000313" key="2">
    <source>
        <dbReference type="EMBL" id="KRZ47291.1"/>
    </source>
</evidence>
<dbReference type="Proteomes" id="UP000054721">
    <property type="component" value="Unassembled WGS sequence"/>
</dbReference>
<proteinExistence type="predicted"/>
<evidence type="ECO:0000313" key="3">
    <source>
        <dbReference type="Proteomes" id="UP000054721"/>
    </source>
</evidence>
<evidence type="ECO:0000256" key="1">
    <source>
        <dbReference type="SAM" id="MobiDB-lite"/>
    </source>
</evidence>
<sequence length="31" mass="3441">MGGAQIPQLGYKPRRSSDPDDLEVDRGQLQI</sequence>
<reference evidence="2 3" key="1">
    <citation type="submission" date="2015-05" db="EMBL/GenBank/DDBJ databases">
        <title>Evolution of Trichinella species and genotypes.</title>
        <authorList>
            <person name="Korhonen P.K."/>
            <person name="Edoardo P."/>
            <person name="Giuseppe L.R."/>
            <person name="Gasser R.B."/>
        </authorList>
    </citation>
    <scope>NUCLEOTIDE SEQUENCE [LARGE SCALE GENOMIC DNA]</scope>
    <source>
        <strain evidence="2">ISS10</strain>
    </source>
</reference>
<dbReference type="AlphaFoldDB" id="A0A0V1KJ51"/>
<keyword evidence="3" id="KW-1185">Reference proteome</keyword>
<protein>
    <submittedName>
        <fullName evidence="2">Uncharacterized protein</fullName>
    </submittedName>
</protein>
<feature type="region of interest" description="Disordered" evidence="1">
    <location>
        <begin position="1"/>
        <end position="31"/>
    </location>
</feature>
<accession>A0A0V1KJ51</accession>
<organism evidence="2 3">
    <name type="scientific">Trichinella nativa</name>
    <dbReference type="NCBI Taxonomy" id="6335"/>
    <lineage>
        <taxon>Eukaryota</taxon>
        <taxon>Metazoa</taxon>
        <taxon>Ecdysozoa</taxon>
        <taxon>Nematoda</taxon>
        <taxon>Enoplea</taxon>
        <taxon>Dorylaimia</taxon>
        <taxon>Trichinellida</taxon>
        <taxon>Trichinellidae</taxon>
        <taxon>Trichinella</taxon>
    </lineage>
</organism>
<dbReference type="EMBL" id="JYDW01001009">
    <property type="protein sequence ID" value="KRZ47291.1"/>
    <property type="molecule type" value="Genomic_DNA"/>
</dbReference>
<gene>
    <name evidence="2" type="ORF">T02_11005</name>
</gene>
<name>A0A0V1KJ51_9BILA</name>
<comment type="caution">
    <text evidence="2">The sequence shown here is derived from an EMBL/GenBank/DDBJ whole genome shotgun (WGS) entry which is preliminary data.</text>
</comment>